<dbReference type="EMBL" id="JBHUEE010000003">
    <property type="protein sequence ID" value="MFD1717772.1"/>
    <property type="molecule type" value="Genomic_DNA"/>
</dbReference>
<comment type="caution">
    <text evidence="1">The sequence shown here is derived from an EMBL/GenBank/DDBJ whole genome shotgun (WGS) entry which is preliminary data.</text>
</comment>
<dbReference type="Gene3D" id="1.20.1270.360">
    <property type="match status" value="1"/>
</dbReference>
<evidence type="ECO:0000313" key="1">
    <source>
        <dbReference type="EMBL" id="MFD1717772.1"/>
    </source>
</evidence>
<dbReference type="Proteomes" id="UP001597277">
    <property type="component" value="Unassembled WGS sequence"/>
</dbReference>
<dbReference type="RefSeq" id="WP_388004723.1">
    <property type="nucleotide sequence ID" value="NZ_JBHUEE010000003.1"/>
</dbReference>
<dbReference type="InterPro" id="IPR044543">
    <property type="entry name" value="YHJQ-like"/>
</dbReference>
<protein>
    <submittedName>
        <fullName evidence="1">Four-helix bundle copper-binding protein</fullName>
    </submittedName>
</protein>
<sequence length="133" mass="14184">MTSAAMIETYPGEVEADHQRLSSALDALIACAQTCTACADACLAEQQPADLRACIRLNLDCADICGATARVFSRHTAGDPTTVRALLQACVQACRSCAEECERHADHHEHCRVCAQQCRSCEEACSALLATLA</sequence>
<name>A0ABW4L4D3_9MICO</name>
<dbReference type="CDD" id="cd08026">
    <property type="entry name" value="DUF326"/>
    <property type="match status" value="1"/>
</dbReference>
<reference evidence="2" key="1">
    <citation type="journal article" date="2019" name="Int. J. Syst. Evol. Microbiol.">
        <title>The Global Catalogue of Microorganisms (GCM) 10K type strain sequencing project: providing services to taxonomists for standard genome sequencing and annotation.</title>
        <authorList>
            <consortium name="The Broad Institute Genomics Platform"/>
            <consortium name="The Broad Institute Genome Sequencing Center for Infectious Disease"/>
            <person name="Wu L."/>
            <person name="Ma J."/>
        </authorList>
    </citation>
    <scope>NUCLEOTIDE SEQUENCE [LARGE SCALE GENOMIC DNA]</scope>
    <source>
        <strain evidence="2">JCM 17130</strain>
    </source>
</reference>
<gene>
    <name evidence="1" type="ORF">ACFSE6_07995</name>
</gene>
<organism evidence="1 2">
    <name type="scientific">Georgenia deserti</name>
    <dbReference type="NCBI Taxonomy" id="2093781"/>
    <lineage>
        <taxon>Bacteria</taxon>
        <taxon>Bacillati</taxon>
        <taxon>Actinomycetota</taxon>
        <taxon>Actinomycetes</taxon>
        <taxon>Micrococcales</taxon>
        <taxon>Bogoriellaceae</taxon>
        <taxon>Georgenia</taxon>
    </lineage>
</organism>
<dbReference type="Pfam" id="PF03860">
    <property type="entry name" value="Csp"/>
    <property type="match status" value="1"/>
</dbReference>
<evidence type="ECO:0000313" key="2">
    <source>
        <dbReference type="Proteomes" id="UP001597277"/>
    </source>
</evidence>
<dbReference type="PANTHER" id="PTHR37310:SF1">
    <property type="entry name" value="CYTOPLASMIC PROTEIN"/>
    <property type="match status" value="1"/>
</dbReference>
<keyword evidence="2" id="KW-1185">Reference proteome</keyword>
<proteinExistence type="predicted"/>
<dbReference type="PANTHER" id="PTHR37310">
    <property type="entry name" value="CYTOPLASMIC PROTEIN-RELATED"/>
    <property type="match status" value="1"/>
</dbReference>
<accession>A0ABW4L4D3</accession>
<dbReference type="InterPro" id="IPR005560">
    <property type="entry name" value="Csp_YhjQ"/>
</dbReference>